<feature type="compositionally biased region" description="Basic and acidic residues" evidence="1">
    <location>
        <begin position="1"/>
        <end position="10"/>
    </location>
</feature>
<proteinExistence type="predicted"/>
<dbReference type="EMBL" id="CP026245">
    <property type="protein sequence ID" value="AWO98878.1"/>
    <property type="molecule type" value="Genomic_DNA"/>
</dbReference>
<evidence type="ECO:0000256" key="1">
    <source>
        <dbReference type="SAM" id="MobiDB-lite"/>
    </source>
</evidence>
<protein>
    <submittedName>
        <fullName evidence="2">Uncharacterized protein</fullName>
    </submittedName>
</protein>
<sequence length="58" mass="6469">MEEGEARGEGRGQTQGTKVTPTSRMVAEEFGEDLEETAELSDEGMPKRRAFKRPEPQT</sequence>
<evidence type="ECO:0000313" key="2">
    <source>
        <dbReference type="EMBL" id="AWO98878.1"/>
    </source>
</evidence>
<accession>A0A2U9B555</accession>
<keyword evidence="3" id="KW-1185">Reference proteome</keyword>
<feature type="compositionally biased region" description="Acidic residues" evidence="1">
    <location>
        <begin position="29"/>
        <end position="42"/>
    </location>
</feature>
<evidence type="ECO:0000313" key="3">
    <source>
        <dbReference type="Proteomes" id="UP000246464"/>
    </source>
</evidence>
<dbReference type="AlphaFoldDB" id="A0A2U9B555"/>
<organism evidence="2 3">
    <name type="scientific">Scophthalmus maximus</name>
    <name type="common">Turbot</name>
    <name type="synonym">Psetta maxima</name>
    <dbReference type="NCBI Taxonomy" id="52904"/>
    <lineage>
        <taxon>Eukaryota</taxon>
        <taxon>Metazoa</taxon>
        <taxon>Chordata</taxon>
        <taxon>Craniata</taxon>
        <taxon>Vertebrata</taxon>
        <taxon>Euteleostomi</taxon>
        <taxon>Actinopterygii</taxon>
        <taxon>Neopterygii</taxon>
        <taxon>Teleostei</taxon>
        <taxon>Neoteleostei</taxon>
        <taxon>Acanthomorphata</taxon>
        <taxon>Carangaria</taxon>
        <taxon>Pleuronectiformes</taxon>
        <taxon>Pleuronectoidei</taxon>
        <taxon>Scophthalmidae</taxon>
        <taxon>Scophthalmus</taxon>
    </lineage>
</organism>
<name>A0A2U9B555_SCOMX</name>
<feature type="region of interest" description="Disordered" evidence="1">
    <location>
        <begin position="1"/>
        <end position="58"/>
    </location>
</feature>
<gene>
    <name evidence="2" type="ORF">SMAX5B_009187</name>
</gene>
<reference evidence="2 3" key="1">
    <citation type="submission" date="2017-12" db="EMBL/GenBank/DDBJ databases">
        <title>Integrating genomic resources of turbot (Scophthalmus maximus) in depth evaluation of genetic and physical mapping variation across individuals.</title>
        <authorList>
            <person name="Martinez P."/>
        </authorList>
    </citation>
    <scope>NUCLEOTIDE SEQUENCE [LARGE SCALE GENOMIC DNA]</scope>
</reference>
<dbReference type="Proteomes" id="UP000246464">
    <property type="component" value="Chromosome 3"/>
</dbReference>